<gene>
    <name evidence="3" type="ORF">K452DRAFT_301262</name>
</gene>
<proteinExistence type="predicted"/>
<feature type="compositionally biased region" description="Polar residues" evidence="1">
    <location>
        <begin position="1"/>
        <end position="20"/>
    </location>
</feature>
<feature type="region of interest" description="Disordered" evidence="1">
    <location>
        <begin position="1"/>
        <end position="94"/>
    </location>
</feature>
<reference evidence="3" key="1">
    <citation type="journal article" date="2020" name="Stud. Mycol.">
        <title>101 Dothideomycetes genomes: a test case for predicting lifestyles and emergence of pathogens.</title>
        <authorList>
            <person name="Haridas S."/>
            <person name="Albert R."/>
            <person name="Binder M."/>
            <person name="Bloem J."/>
            <person name="Labutti K."/>
            <person name="Salamov A."/>
            <person name="Andreopoulos B."/>
            <person name="Baker S."/>
            <person name="Barry K."/>
            <person name="Bills G."/>
            <person name="Bluhm B."/>
            <person name="Cannon C."/>
            <person name="Castanera R."/>
            <person name="Culley D."/>
            <person name="Daum C."/>
            <person name="Ezra D."/>
            <person name="Gonzalez J."/>
            <person name="Henrissat B."/>
            <person name="Kuo A."/>
            <person name="Liang C."/>
            <person name="Lipzen A."/>
            <person name="Lutzoni F."/>
            <person name="Magnuson J."/>
            <person name="Mondo S."/>
            <person name="Nolan M."/>
            <person name="Ohm R."/>
            <person name="Pangilinan J."/>
            <person name="Park H.-J."/>
            <person name="Ramirez L."/>
            <person name="Alfaro M."/>
            <person name="Sun H."/>
            <person name="Tritt A."/>
            <person name="Yoshinaga Y."/>
            <person name="Zwiers L.-H."/>
            <person name="Turgeon B."/>
            <person name="Goodwin S."/>
            <person name="Spatafora J."/>
            <person name="Crous P."/>
            <person name="Grigoriev I."/>
        </authorList>
    </citation>
    <scope>NUCLEOTIDE SEQUENCE</scope>
    <source>
        <strain evidence="3">CBS 121167</strain>
    </source>
</reference>
<feature type="region of interest" description="Disordered" evidence="1">
    <location>
        <begin position="636"/>
        <end position="658"/>
    </location>
</feature>
<organism evidence="3 4">
    <name type="scientific">Aplosporella prunicola CBS 121167</name>
    <dbReference type="NCBI Taxonomy" id="1176127"/>
    <lineage>
        <taxon>Eukaryota</taxon>
        <taxon>Fungi</taxon>
        <taxon>Dikarya</taxon>
        <taxon>Ascomycota</taxon>
        <taxon>Pezizomycotina</taxon>
        <taxon>Dothideomycetes</taxon>
        <taxon>Dothideomycetes incertae sedis</taxon>
        <taxon>Botryosphaeriales</taxon>
        <taxon>Aplosporellaceae</taxon>
        <taxon>Aplosporella</taxon>
    </lineage>
</organism>
<feature type="compositionally biased region" description="Polar residues" evidence="1">
    <location>
        <begin position="346"/>
        <end position="356"/>
    </location>
</feature>
<feature type="compositionally biased region" description="Gly residues" evidence="1">
    <location>
        <begin position="276"/>
        <end position="285"/>
    </location>
</feature>
<feature type="compositionally biased region" description="Polar residues" evidence="1">
    <location>
        <begin position="66"/>
        <end position="86"/>
    </location>
</feature>
<feature type="region of interest" description="Disordered" evidence="1">
    <location>
        <begin position="395"/>
        <end position="482"/>
    </location>
</feature>
<dbReference type="InterPro" id="IPR056439">
    <property type="entry name" value="VBS_C3G9"/>
</dbReference>
<evidence type="ECO:0000313" key="4">
    <source>
        <dbReference type="Proteomes" id="UP000799438"/>
    </source>
</evidence>
<dbReference type="InterPro" id="IPR013724">
    <property type="entry name" value="GIT_SHD"/>
</dbReference>
<evidence type="ECO:0000256" key="1">
    <source>
        <dbReference type="SAM" id="MobiDB-lite"/>
    </source>
</evidence>
<feature type="compositionally biased region" description="Acidic residues" evidence="1">
    <location>
        <begin position="311"/>
        <end position="332"/>
    </location>
</feature>
<protein>
    <recommendedName>
        <fullName evidence="2">GIT Spa2 homology (SHD) domain-containing protein</fullName>
    </recommendedName>
</protein>
<dbReference type="Proteomes" id="UP000799438">
    <property type="component" value="Unassembled WGS sequence"/>
</dbReference>
<dbReference type="GO" id="GO:0005826">
    <property type="term" value="C:actomyosin contractile ring"/>
    <property type="evidence" value="ECO:0007669"/>
    <property type="project" value="TreeGrafter"/>
</dbReference>
<evidence type="ECO:0000259" key="2">
    <source>
        <dbReference type="SMART" id="SM00555"/>
    </source>
</evidence>
<dbReference type="Pfam" id="PF23742">
    <property type="entry name" value="VBS_C3G9"/>
    <property type="match status" value="1"/>
</dbReference>
<evidence type="ECO:0000313" key="3">
    <source>
        <dbReference type="EMBL" id="KAF2138304.1"/>
    </source>
</evidence>
<dbReference type="AlphaFoldDB" id="A0A6A6B516"/>
<dbReference type="EMBL" id="ML995497">
    <property type="protein sequence ID" value="KAF2138304.1"/>
    <property type="molecule type" value="Genomic_DNA"/>
</dbReference>
<dbReference type="GeneID" id="54299922"/>
<feature type="region of interest" description="Disordered" evidence="1">
    <location>
        <begin position="763"/>
        <end position="782"/>
    </location>
</feature>
<dbReference type="GO" id="GO:0005078">
    <property type="term" value="F:MAP-kinase scaffold activity"/>
    <property type="evidence" value="ECO:0007669"/>
    <property type="project" value="TreeGrafter"/>
</dbReference>
<feature type="region of interest" description="Disordered" evidence="1">
    <location>
        <begin position="155"/>
        <end position="199"/>
    </location>
</feature>
<dbReference type="Pfam" id="PF08518">
    <property type="entry name" value="GIT_SHD"/>
    <property type="match status" value="2"/>
</dbReference>
<feature type="compositionally biased region" description="Low complexity" evidence="1">
    <location>
        <begin position="170"/>
        <end position="183"/>
    </location>
</feature>
<feature type="domain" description="GIT Spa2 homology (SHD)" evidence="2">
    <location>
        <begin position="135"/>
        <end position="165"/>
    </location>
</feature>
<feature type="compositionally biased region" description="Basic and acidic residues" evidence="1">
    <location>
        <begin position="395"/>
        <end position="439"/>
    </location>
</feature>
<feature type="region of interest" description="Disordered" evidence="1">
    <location>
        <begin position="226"/>
        <end position="372"/>
    </location>
</feature>
<sequence>MAGPSGTLSPISVDSANEWSPTKHLGGSDNPYSPTIPPTPRSQLVTPPASVHTSSLQSDGGIGQPRTMSTGNPSPPSSIARSSNGDGMSIRDRESVSSRKALMIEEALATHYRVLNQYLAPYLRDEKGNPRPNRARDKLLRLSSVQFQELSTDVYDESIRREDDRKRGGPNNPNNNIPRFLPPKNNYHPKRNQARQKLSTLPLERFRQLATDVFYELERRYPKFILPDMDRPASPTGSVASSRRGPPSGRMTPSGGPPGGYRGPPGPGGPPYRRGPGPGGPGLGVPGNEYGRPLPKTFQQNTIVPNKGVLVEDDDDQSGADEDREDDDDAFDLEGIAQRSSRRTTGKSFNSISQNVRLRDPAPELWFPNPDGQDKLVSDLNLQVSQLQEKTEELEAKLKEKDQELERLQDSEREKKNGTDADKPEFAELREDLERKVEEAQGLNESLKAELEKVREESSHVEQDLRTQLEEGGHGGGGDSDLKQRYEQLERDFQEQQQVTEEVRREASQFLLEMRSLSERSSSALEKEEKLANHVSQLETELREWKARYARAKTQVRHLRASSMGLANFTPDASIYARDSNFAAPDGLIKDVHVSKFQLGIDELLQTARKPNPEAVLDCMKNVVVSVRHITADFDAAGSPPSSAGGDESTDAKRASKLKSRVSATANNLITASKNHAAAAGLSPVSLLDAAASHLTTAIVELVKIVKIKPTQPGEEDYEEFPDRAERLSVNKRNSYYGLANGVRHSRTGSNLSVDTARYSNSSSPRAWSVRRSEGPNGLNGAHIPAVKESSGLEEIKNYLEDQTTDLVNSIQPLVQDIRSTPAAVPLSSEIEQQIERYVTEISRTVQDISYKTREAIENVHNPALTKHAAPAVEVLEECREGLLEAINLEEGGKRDRIPPLAFKIARATKACIDSDFLEFEHCLRFDNWGGRKGFVGGLLTIVCLQELVLRVEKIENGELTADMTVANDF</sequence>
<dbReference type="SMART" id="SM00555">
    <property type="entry name" value="GIT"/>
    <property type="match status" value="2"/>
</dbReference>
<dbReference type="PANTHER" id="PTHR21601:SF0">
    <property type="entry name" value="PROTEIN SPA2-RELATED"/>
    <property type="match status" value="1"/>
</dbReference>
<dbReference type="GO" id="GO:1902716">
    <property type="term" value="C:cell cortex of growing cell tip"/>
    <property type="evidence" value="ECO:0007669"/>
    <property type="project" value="TreeGrafter"/>
</dbReference>
<feature type="compositionally biased region" description="Basic and acidic residues" evidence="1">
    <location>
        <begin position="447"/>
        <end position="473"/>
    </location>
</feature>
<dbReference type="RefSeq" id="XP_033394017.1">
    <property type="nucleotide sequence ID" value="XM_033542425.1"/>
</dbReference>
<dbReference type="InterPro" id="IPR039892">
    <property type="entry name" value="Spa2/Sph1"/>
</dbReference>
<dbReference type="PANTHER" id="PTHR21601">
    <property type="entry name" value="SPA2 PROTEIN"/>
    <property type="match status" value="1"/>
</dbReference>
<name>A0A6A6B516_9PEZI</name>
<dbReference type="OrthoDB" id="5588096at2759"/>
<feature type="compositionally biased region" description="Basic and acidic residues" evidence="1">
    <location>
        <begin position="157"/>
        <end position="167"/>
    </location>
</feature>
<feature type="domain" description="GIT Spa2 homology (SHD)" evidence="2">
    <location>
        <begin position="194"/>
        <end position="224"/>
    </location>
</feature>
<keyword evidence="4" id="KW-1185">Reference proteome</keyword>
<accession>A0A6A6B516</accession>
<feature type="compositionally biased region" description="Polar residues" evidence="1">
    <location>
        <begin position="41"/>
        <end position="58"/>
    </location>
</feature>